<evidence type="ECO:0000256" key="5">
    <source>
        <dbReference type="ARBA" id="ARBA00023136"/>
    </source>
</evidence>
<dbReference type="HAMAP" id="MF_00454">
    <property type="entry name" value="FluC"/>
    <property type="match status" value="1"/>
</dbReference>
<dbReference type="EMBL" id="JH636049">
    <property type="protein sequence ID" value="EID55986.1"/>
    <property type="molecule type" value="Genomic_DNA"/>
</dbReference>
<dbReference type="STRING" id="882086.SacxiDRAFT_3793"/>
<gene>
    <name evidence="10" type="primary">fluC</name>
    <name evidence="10" type="synonym">crcB</name>
    <name evidence="11" type="ORF">SacxiDRAFT_3793</name>
</gene>
<dbReference type="RefSeq" id="WP_006240199.1">
    <property type="nucleotide sequence ID" value="NZ_JH636049.1"/>
</dbReference>
<keyword evidence="6 10" id="KW-0407">Ion channel</keyword>
<evidence type="ECO:0000256" key="6">
    <source>
        <dbReference type="ARBA" id="ARBA00023303"/>
    </source>
</evidence>
<reference evidence="11 12" key="1">
    <citation type="submission" date="2012-01" db="EMBL/GenBank/DDBJ databases">
        <title>Improved High-Quality Draft sequence of Saccharomonospora xinjiangensis XJ-54.</title>
        <authorList>
            <consortium name="US DOE Joint Genome Institute"/>
            <person name="Lucas S."/>
            <person name="Han J."/>
            <person name="Lapidus A."/>
            <person name="Cheng J.-F."/>
            <person name="Goodwin L."/>
            <person name="Pitluck S."/>
            <person name="Peters L."/>
            <person name="Mikhailova N."/>
            <person name="Teshima H."/>
            <person name="Detter J.C."/>
            <person name="Han C."/>
            <person name="Tapia R."/>
            <person name="Land M."/>
            <person name="Hauser L."/>
            <person name="Kyrpides N."/>
            <person name="Ivanova N."/>
            <person name="Pagani I."/>
            <person name="Brambilla E.-M."/>
            <person name="Klenk H.-P."/>
            <person name="Woyke T."/>
        </authorList>
    </citation>
    <scope>NUCLEOTIDE SEQUENCE [LARGE SCALE GENOMIC DNA]</scope>
    <source>
        <strain evidence="11 12">XJ-54</strain>
    </source>
</reference>
<keyword evidence="3 10" id="KW-0812">Transmembrane</keyword>
<dbReference type="InterPro" id="IPR003691">
    <property type="entry name" value="FluC"/>
</dbReference>
<keyword evidence="2 10" id="KW-1003">Cell membrane</keyword>
<feature type="transmembrane region" description="Helical" evidence="10">
    <location>
        <begin position="95"/>
        <end position="118"/>
    </location>
</feature>
<comment type="catalytic activity">
    <reaction evidence="8">
        <text>fluoride(in) = fluoride(out)</text>
        <dbReference type="Rhea" id="RHEA:76159"/>
        <dbReference type="ChEBI" id="CHEBI:17051"/>
    </reaction>
    <physiologicalReaction direction="left-to-right" evidence="8">
        <dbReference type="Rhea" id="RHEA:76160"/>
    </physiologicalReaction>
</comment>
<keyword evidence="4 10" id="KW-1133">Transmembrane helix</keyword>
<dbReference type="GO" id="GO:0005886">
    <property type="term" value="C:plasma membrane"/>
    <property type="evidence" value="ECO:0007669"/>
    <property type="project" value="UniProtKB-SubCell"/>
</dbReference>
<evidence type="ECO:0000256" key="2">
    <source>
        <dbReference type="ARBA" id="ARBA00022475"/>
    </source>
</evidence>
<feature type="transmembrane region" description="Helical" evidence="10">
    <location>
        <begin position="65"/>
        <end position="83"/>
    </location>
</feature>
<evidence type="ECO:0000256" key="4">
    <source>
        <dbReference type="ARBA" id="ARBA00022989"/>
    </source>
</evidence>
<comment type="subcellular location">
    <subcellularLocation>
        <location evidence="1 10">Cell membrane</location>
        <topology evidence="1 10">Multi-pass membrane protein</topology>
    </subcellularLocation>
</comment>
<sequence>MTVLLVLLGGAAGATLRYLLDTQVRHRQRSHFPWSTVSVNMLGSAVLGVLTGATLTGAAGSASHAAVAVGLCGALTTFSTFSYETLRLFLDGGRWTAAANVAVTTASALLAVAGGVAIGELLG</sequence>
<dbReference type="GO" id="GO:0062054">
    <property type="term" value="F:fluoride channel activity"/>
    <property type="evidence" value="ECO:0007669"/>
    <property type="project" value="UniProtKB-UniRule"/>
</dbReference>
<feature type="binding site" evidence="10">
    <location>
        <position position="76"/>
    </location>
    <ligand>
        <name>Na(+)</name>
        <dbReference type="ChEBI" id="CHEBI:29101"/>
        <note>structural</note>
    </ligand>
</feature>
<accession>I0V783</accession>
<keyword evidence="10" id="KW-0915">Sodium</keyword>
<dbReference type="AlphaFoldDB" id="I0V783"/>
<dbReference type="eggNOG" id="COG0239">
    <property type="taxonomic scope" value="Bacteria"/>
</dbReference>
<dbReference type="GO" id="GO:0046872">
    <property type="term" value="F:metal ion binding"/>
    <property type="evidence" value="ECO:0007669"/>
    <property type="project" value="UniProtKB-KW"/>
</dbReference>
<protein>
    <recommendedName>
        <fullName evidence="10">Fluoride-specific ion channel FluC</fullName>
    </recommendedName>
</protein>
<evidence type="ECO:0000256" key="7">
    <source>
        <dbReference type="ARBA" id="ARBA00035120"/>
    </source>
</evidence>
<feature type="binding site" evidence="10">
    <location>
        <position position="73"/>
    </location>
    <ligand>
        <name>Na(+)</name>
        <dbReference type="ChEBI" id="CHEBI:29101"/>
        <note>structural</note>
    </ligand>
</feature>
<keyword evidence="10" id="KW-0813">Transport</keyword>
<feature type="transmembrane region" description="Helical" evidence="10">
    <location>
        <begin position="37"/>
        <end position="58"/>
    </location>
</feature>
<comment type="similarity">
    <text evidence="7 10">Belongs to the fluoride channel Fluc/FEX (TC 1.A.43) family.</text>
</comment>
<dbReference type="Pfam" id="PF02537">
    <property type="entry name" value="CRCB"/>
    <property type="match status" value="1"/>
</dbReference>
<evidence type="ECO:0000256" key="1">
    <source>
        <dbReference type="ARBA" id="ARBA00004651"/>
    </source>
</evidence>
<dbReference type="PANTHER" id="PTHR28259:SF1">
    <property type="entry name" value="FLUORIDE EXPORT PROTEIN 1-RELATED"/>
    <property type="match status" value="1"/>
</dbReference>
<keyword evidence="10" id="KW-0479">Metal-binding</keyword>
<evidence type="ECO:0000256" key="10">
    <source>
        <dbReference type="HAMAP-Rule" id="MF_00454"/>
    </source>
</evidence>
<dbReference type="PANTHER" id="PTHR28259">
    <property type="entry name" value="FLUORIDE EXPORT PROTEIN 1-RELATED"/>
    <property type="match status" value="1"/>
</dbReference>
<dbReference type="GO" id="GO:0140114">
    <property type="term" value="P:cellular detoxification of fluoride"/>
    <property type="evidence" value="ECO:0007669"/>
    <property type="project" value="UniProtKB-UniRule"/>
</dbReference>
<evidence type="ECO:0000313" key="11">
    <source>
        <dbReference type="EMBL" id="EID55986.1"/>
    </source>
</evidence>
<name>I0V783_9PSEU</name>
<organism evidence="11 12">
    <name type="scientific">Saccharomonospora xinjiangensis XJ-54</name>
    <dbReference type="NCBI Taxonomy" id="882086"/>
    <lineage>
        <taxon>Bacteria</taxon>
        <taxon>Bacillati</taxon>
        <taxon>Actinomycetota</taxon>
        <taxon>Actinomycetes</taxon>
        <taxon>Pseudonocardiales</taxon>
        <taxon>Pseudonocardiaceae</taxon>
        <taxon>Saccharomonospora</taxon>
    </lineage>
</organism>
<keyword evidence="12" id="KW-1185">Reference proteome</keyword>
<dbReference type="Proteomes" id="UP000004691">
    <property type="component" value="Unassembled WGS sequence"/>
</dbReference>
<comment type="function">
    <text evidence="9 10">Fluoride-specific ion channel. Important for reducing fluoride concentration in the cell, thus reducing its toxicity.</text>
</comment>
<keyword evidence="5 10" id="KW-0472">Membrane</keyword>
<keyword evidence="10" id="KW-0406">Ion transport</keyword>
<proteinExistence type="inferred from homology"/>
<evidence type="ECO:0000313" key="12">
    <source>
        <dbReference type="Proteomes" id="UP000004691"/>
    </source>
</evidence>
<dbReference type="HOGENOM" id="CLU_114342_2_1_11"/>
<evidence type="ECO:0000256" key="8">
    <source>
        <dbReference type="ARBA" id="ARBA00035585"/>
    </source>
</evidence>
<evidence type="ECO:0000256" key="3">
    <source>
        <dbReference type="ARBA" id="ARBA00022692"/>
    </source>
</evidence>
<evidence type="ECO:0000256" key="9">
    <source>
        <dbReference type="ARBA" id="ARBA00049940"/>
    </source>
</evidence>
<comment type="activity regulation">
    <text evidence="10">Na(+) is not transported, but it plays an essential structural role and its presence is essential for fluoride channel function.</text>
</comment>